<evidence type="ECO:0008006" key="3">
    <source>
        <dbReference type="Google" id="ProtNLM"/>
    </source>
</evidence>
<dbReference type="AlphaFoldDB" id="A0A5J4W4B2"/>
<evidence type="ECO:0000313" key="1">
    <source>
        <dbReference type="EMBL" id="KAA6389426.1"/>
    </source>
</evidence>
<dbReference type="Proteomes" id="UP000324800">
    <property type="component" value="Unassembled WGS sequence"/>
</dbReference>
<sequence>MLLITNAVQFLGVNKKTFQLMKHSRFTKIIEELDYPISVFNQDPKNAEFIDIDGVQKMLKILKQNCHTFPLTQVLENGIWTIETIFGNSKSQFVAVGIVQDSYIIPLGAYPWEKPHNVHNAFYVCKSFSTPGGIYYKGTKTAGNIGFEENQIVRLEFDSEKGTLVFFVNGLSSPTSVHIENEKAVKW</sequence>
<dbReference type="EMBL" id="SNRW01003592">
    <property type="protein sequence ID" value="KAA6389426.1"/>
    <property type="molecule type" value="Genomic_DNA"/>
</dbReference>
<reference evidence="1 2" key="1">
    <citation type="submission" date="2019-03" db="EMBL/GenBank/DDBJ databases">
        <title>Single cell metagenomics reveals metabolic interactions within the superorganism composed of flagellate Streblomastix strix and complex community of Bacteroidetes bacteria on its surface.</title>
        <authorList>
            <person name="Treitli S.C."/>
            <person name="Kolisko M."/>
            <person name="Husnik F."/>
            <person name="Keeling P."/>
            <person name="Hampl V."/>
        </authorList>
    </citation>
    <scope>NUCLEOTIDE SEQUENCE [LARGE SCALE GENOMIC DNA]</scope>
    <source>
        <strain evidence="1">ST1C</strain>
    </source>
</reference>
<gene>
    <name evidence="1" type="ORF">EZS28_015046</name>
</gene>
<name>A0A5J4W4B2_9EUKA</name>
<protein>
    <recommendedName>
        <fullName evidence="3">B30.2/SPRY domain-containing protein</fullName>
    </recommendedName>
</protein>
<organism evidence="1 2">
    <name type="scientific">Streblomastix strix</name>
    <dbReference type="NCBI Taxonomy" id="222440"/>
    <lineage>
        <taxon>Eukaryota</taxon>
        <taxon>Metamonada</taxon>
        <taxon>Preaxostyla</taxon>
        <taxon>Oxymonadida</taxon>
        <taxon>Streblomastigidae</taxon>
        <taxon>Streblomastix</taxon>
    </lineage>
</organism>
<evidence type="ECO:0000313" key="2">
    <source>
        <dbReference type="Proteomes" id="UP000324800"/>
    </source>
</evidence>
<accession>A0A5J4W4B2</accession>
<proteinExistence type="predicted"/>
<comment type="caution">
    <text evidence="1">The sequence shown here is derived from an EMBL/GenBank/DDBJ whole genome shotgun (WGS) entry which is preliminary data.</text>
</comment>